<sequence length="147" mass="16240">MACIPFFWSTKHLNRTRLQKLLEAMQLTARCSVSLHSTQGFPVNTHQAAARRSSFATMAMSYNYITMKPDEKNHEVTPTSDAAARPLTLQVQQTTELSVFWPRTQHGQHPGSANGCDPCPFASPSSPLHVRLNGVTSAEESPQTSGW</sequence>
<gene>
    <name evidence="1" type="ORF">EYF80_053929</name>
</gene>
<evidence type="ECO:0000313" key="1">
    <source>
        <dbReference type="EMBL" id="TNN35909.1"/>
    </source>
</evidence>
<proteinExistence type="predicted"/>
<dbReference type="Proteomes" id="UP000314294">
    <property type="component" value="Unassembled WGS sequence"/>
</dbReference>
<accession>A0A4Z2F435</accession>
<protein>
    <submittedName>
        <fullName evidence="1">Uncharacterized protein</fullName>
    </submittedName>
</protein>
<reference evidence="1 2" key="1">
    <citation type="submission" date="2019-03" db="EMBL/GenBank/DDBJ databases">
        <title>First draft genome of Liparis tanakae, snailfish: a comprehensive survey of snailfish specific genes.</title>
        <authorList>
            <person name="Kim W."/>
            <person name="Song I."/>
            <person name="Jeong J.-H."/>
            <person name="Kim D."/>
            <person name="Kim S."/>
            <person name="Ryu S."/>
            <person name="Song J.Y."/>
            <person name="Lee S.K."/>
        </authorList>
    </citation>
    <scope>NUCLEOTIDE SEQUENCE [LARGE SCALE GENOMIC DNA]</scope>
    <source>
        <tissue evidence="1">Muscle</tissue>
    </source>
</reference>
<dbReference type="EMBL" id="SRLO01001688">
    <property type="protein sequence ID" value="TNN35909.1"/>
    <property type="molecule type" value="Genomic_DNA"/>
</dbReference>
<evidence type="ECO:0000313" key="2">
    <source>
        <dbReference type="Proteomes" id="UP000314294"/>
    </source>
</evidence>
<name>A0A4Z2F435_9TELE</name>
<dbReference type="AlphaFoldDB" id="A0A4Z2F435"/>
<organism evidence="1 2">
    <name type="scientific">Liparis tanakae</name>
    <name type="common">Tanaka's snailfish</name>
    <dbReference type="NCBI Taxonomy" id="230148"/>
    <lineage>
        <taxon>Eukaryota</taxon>
        <taxon>Metazoa</taxon>
        <taxon>Chordata</taxon>
        <taxon>Craniata</taxon>
        <taxon>Vertebrata</taxon>
        <taxon>Euteleostomi</taxon>
        <taxon>Actinopterygii</taxon>
        <taxon>Neopterygii</taxon>
        <taxon>Teleostei</taxon>
        <taxon>Neoteleostei</taxon>
        <taxon>Acanthomorphata</taxon>
        <taxon>Eupercaria</taxon>
        <taxon>Perciformes</taxon>
        <taxon>Cottioidei</taxon>
        <taxon>Cottales</taxon>
        <taxon>Liparidae</taxon>
        <taxon>Liparis</taxon>
    </lineage>
</organism>
<comment type="caution">
    <text evidence="1">The sequence shown here is derived from an EMBL/GenBank/DDBJ whole genome shotgun (WGS) entry which is preliminary data.</text>
</comment>
<keyword evidence="2" id="KW-1185">Reference proteome</keyword>